<dbReference type="STRING" id="1121449.SAMN02745704_02389"/>
<evidence type="ECO:0000256" key="4">
    <source>
        <dbReference type="RuleBase" id="RU004508"/>
    </source>
</evidence>
<keyword evidence="3 4" id="KW-0663">Pyridoxal phosphate</keyword>
<evidence type="ECO:0000313" key="6">
    <source>
        <dbReference type="Proteomes" id="UP000190027"/>
    </source>
</evidence>
<dbReference type="PIRSF" id="PIRSF000390">
    <property type="entry name" value="PLP_StrS"/>
    <property type="match status" value="1"/>
</dbReference>
<dbReference type="Gene3D" id="3.40.640.10">
    <property type="entry name" value="Type I PLP-dependent aspartate aminotransferase-like (Major domain)"/>
    <property type="match status" value="1"/>
</dbReference>
<dbReference type="InterPro" id="IPR015424">
    <property type="entry name" value="PyrdxlP-dep_Trfase"/>
</dbReference>
<accession>A0A1T4XRF9</accession>
<evidence type="ECO:0000256" key="2">
    <source>
        <dbReference type="PIRSR" id="PIRSR000390-1"/>
    </source>
</evidence>
<dbReference type="SUPFAM" id="SSF53383">
    <property type="entry name" value="PLP-dependent transferases"/>
    <property type="match status" value="1"/>
</dbReference>
<comment type="similarity">
    <text evidence="1 4">Belongs to the DegT/DnrJ/EryC1 family.</text>
</comment>
<dbReference type="NCBIfam" id="TIGR03588">
    <property type="entry name" value="PseC"/>
    <property type="match status" value="1"/>
</dbReference>
<dbReference type="OrthoDB" id="9766188at2"/>
<dbReference type="InterPro" id="IPR015421">
    <property type="entry name" value="PyrdxlP-dep_Trfase_major"/>
</dbReference>
<dbReference type="Proteomes" id="UP000190027">
    <property type="component" value="Unassembled WGS sequence"/>
</dbReference>
<dbReference type="InterPro" id="IPR015422">
    <property type="entry name" value="PyrdxlP-dep_Trfase_small"/>
</dbReference>
<dbReference type="PANTHER" id="PTHR30244:SF34">
    <property type="entry name" value="DTDP-4-AMINO-4,6-DIDEOXYGALACTOSE TRANSAMINASE"/>
    <property type="match status" value="1"/>
</dbReference>
<dbReference type="GO" id="GO:0008483">
    <property type="term" value="F:transaminase activity"/>
    <property type="evidence" value="ECO:0007669"/>
    <property type="project" value="TreeGrafter"/>
</dbReference>
<name>A0A1T4XRF9_9BACT</name>
<dbReference type="EMBL" id="FUYC01000015">
    <property type="protein sequence ID" value="SKA92137.1"/>
    <property type="molecule type" value="Genomic_DNA"/>
</dbReference>
<evidence type="ECO:0000313" key="5">
    <source>
        <dbReference type="EMBL" id="SKA92137.1"/>
    </source>
</evidence>
<feature type="active site" description="Proton acceptor" evidence="2">
    <location>
        <position position="181"/>
    </location>
</feature>
<protein>
    <submittedName>
        <fullName evidence="5">Perosamine synthetase</fullName>
    </submittedName>
</protein>
<evidence type="ECO:0000256" key="1">
    <source>
        <dbReference type="ARBA" id="ARBA00037999"/>
    </source>
</evidence>
<reference evidence="5 6" key="1">
    <citation type="submission" date="2017-02" db="EMBL/GenBank/DDBJ databases">
        <authorList>
            <person name="Peterson S.W."/>
        </authorList>
    </citation>
    <scope>NUCLEOTIDE SEQUENCE [LARGE SCALE GENOMIC DNA]</scope>
    <source>
        <strain evidence="5 6">DSM 16080</strain>
    </source>
</reference>
<dbReference type="GO" id="GO:0000271">
    <property type="term" value="P:polysaccharide biosynthetic process"/>
    <property type="evidence" value="ECO:0007669"/>
    <property type="project" value="TreeGrafter"/>
</dbReference>
<gene>
    <name evidence="5" type="ORF">SAMN02745704_02389</name>
</gene>
<dbReference type="AlphaFoldDB" id="A0A1T4XRF9"/>
<organism evidence="5 6">
    <name type="scientific">Paucidesulfovibrio gracilis DSM 16080</name>
    <dbReference type="NCBI Taxonomy" id="1121449"/>
    <lineage>
        <taxon>Bacteria</taxon>
        <taxon>Pseudomonadati</taxon>
        <taxon>Thermodesulfobacteriota</taxon>
        <taxon>Desulfovibrionia</taxon>
        <taxon>Desulfovibrionales</taxon>
        <taxon>Desulfovibrionaceae</taxon>
        <taxon>Paucidesulfovibrio</taxon>
    </lineage>
</organism>
<dbReference type="Pfam" id="PF01041">
    <property type="entry name" value="DegT_DnrJ_EryC1"/>
    <property type="match status" value="1"/>
</dbReference>
<keyword evidence="6" id="KW-1185">Reference proteome</keyword>
<sequence length="372" mass="40465">MIPYGHQSVDEEDIRAVTEVLRSDWLTCGARVGEFESSVADFCGAKHAVAVSSGTAALHAAMAALGIGPGDEVIVPAMTFAATANAVLYCGAQPVFADVDPDRLLIDPDQAAELVTPATKAIVGVDYAGHPCDWIALRRLADRHGLQLIADSCHAIGARTVDGVAAGTFGDMNIFSFHPVKHVATGEGGMVLTQDATLAENARRFRNHGITTTARQREKAHAWQYDMVELGYNYRITDIQCALGITQMHKLPASLDRRREIAERYNARFQGTPVRPLGAESGVEHAYHLYVVRVAERDRVFADLRQQGIGVQVHYRPVHLHPYYRERLGTAPGQCPVAEAAVNEILSLPMFPGLGEEDFAFVVRTLLETCPA</sequence>
<proteinExistence type="inferred from homology"/>
<feature type="modified residue" description="N6-(pyridoxal phosphate)lysine" evidence="3">
    <location>
        <position position="181"/>
    </location>
</feature>
<evidence type="ECO:0000256" key="3">
    <source>
        <dbReference type="PIRSR" id="PIRSR000390-2"/>
    </source>
</evidence>
<dbReference type="InterPro" id="IPR000653">
    <property type="entry name" value="DegT/StrS_aminotransferase"/>
</dbReference>
<dbReference type="CDD" id="cd00616">
    <property type="entry name" value="AHBA_syn"/>
    <property type="match status" value="1"/>
</dbReference>
<dbReference type="PANTHER" id="PTHR30244">
    <property type="entry name" value="TRANSAMINASE"/>
    <property type="match status" value="1"/>
</dbReference>
<dbReference type="Gene3D" id="3.90.1150.10">
    <property type="entry name" value="Aspartate Aminotransferase, domain 1"/>
    <property type="match status" value="1"/>
</dbReference>
<dbReference type="InterPro" id="IPR020026">
    <property type="entry name" value="PseC"/>
</dbReference>
<dbReference type="RefSeq" id="WP_078717934.1">
    <property type="nucleotide sequence ID" value="NZ_FUYC01000015.1"/>
</dbReference>
<dbReference type="GO" id="GO:0030170">
    <property type="term" value="F:pyridoxal phosphate binding"/>
    <property type="evidence" value="ECO:0007669"/>
    <property type="project" value="TreeGrafter"/>
</dbReference>